<evidence type="ECO:0000256" key="8">
    <source>
        <dbReference type="ARBA" id="ARBA00062171"/>
    </source>
</evidence>
<dbReference type="Pfam" id="PF00447">
    <property type="entry name" value="HSF_DNA-bind"/>
    <property type="match status" value="1"/>
</dbReference>
<dbReference type="Pfam" id="PF00072">
    <property type="entry name" value="Response_reg"/>
    <property type="match status" value="1"/>
</dbReference>
<feature type="compositionally biased region" description="Basic and acidic residues" evidence="10">
    <location>
        <begin position="657"/>
        <end position="667"/>
    </location>
</feature>
<dbReference type="InterPro" id="IPR001789">
    <property type="entry name" value="Sig_transdc_resp-reg_receiver"/>
</dbReference>
<feature type="compositionally biased region" description="Basic and acidic residues" evidence="10">
    <location>
        <begin position="678"/>
        <end position="687"/>
    </location>
</feature>
<dbReference type="FunFam" id="1.10.10.10:FF:000027">
    <property type="entry name" value="Heat shock transcription factor 1"/>
    <property type="match status" value="1"/>
</dbReference>
<feature type="compositionally biased region" description="Polar residues" evidence="10">
    <location>
        <begin position="518"/>
        <end position="528"/>
    </location>
</feature>
<feature type="compositionally biased region" description="Basic residues" evidence="10">
    <location>
        <begin position="15"/>
        <end position="24"/>
    </location>
</feature>
<proteinExistence type="predicted"/>
<reference evidence="12" key="1">
    <citation type="submission" date="2016-04" db="EMBL/GenBank/DDBJ databases">
        <authorList>
            <person name="Nguyen H.D."/>
            <person name="Samba Siva P."/>
            <person name="Cullis J."/>
            <person name="Levesque C.A."/>
            <person name="Hambleton S."/>
        </authorList>
    </citation>
    <scope>NUCLEOTIDE SEQUENCE</scope>
    <source>
        <strain evidence="12">DAOMC 236426</strain>
    </source>
</reference>
<evidence type="ECO:0000256" key="1">
    <source>
        <dbReference type="ARBA" id="ARBA00004123"/>
    </source>
</evidence>
<evidence type="ECO:0000313" key="12">
    <source>
        <dbReference type="EMBL" id="KAE8252833.1"/>
    </source>
</evidence>
<dbReference type="GO" id="GO:0000160">
    <property type="term" value="P:phosphorelay signal transduction system"/>
    <property type="evidence" value="ECO:0007669"/>
    <property type="project" value="UniProtKB-KW"/>
</dbReference>
<keyword evidence="6" id="KW-0804">Transcription</keyword>
<feature type="region of interest" description="Disordered" evidence="10">
    <location>
        <begin position="1"/>
        <end position="196"/>
    </location>
</feature>
<organism evidence="12 13">
    <name type="scientific">Tilletia controversa</name>
    <name type="common">dwarf bunt fungus</name>
    <dbReference type="NCBI Taxonomy" id="13291"/>
    <lineage>
        <taxon>Eukaryota</taxon>
        <taxon>Fungi</taxon>
        <taxon>Dikarya</taxon>
        <taxon>Basidiomycota</taxon>
        <taxon>Ustilaginomycotina</taxon>
        <taxon>Exobasidiomycetes</taxon>
        <taxon>Tilletiales</taxon>
        <taxon>Tilletiaceae</taxon>
        <taxon>Tilletia</taxon>
    </lineage>
</organism>
<feature type="compositionally biased region" description="Low complexity" evidence="10">
    <location>
        <begin position="1110"/>
        <end position="1125"/>
    </location>
</feature>
<dbReference type="PRINTS" id="PR00056">
    <property type="entry name" value="HSFDOMAIN"/>
</dbReference>
<dbReference type="GO" id="GO:0003700">
    <property type="term" value="F:DNA-binding transcription factor activity"/>
    <property type="evidence" value="ECO:0007669"/>
    <property type="project" value="InterPro"/>
</dbReference>
<sequence>MPPQQQPHHPDHMPPQHRHMHPHPQHPPPTPGDHIHNNYTNVRGGAQHAGPPFDTMITQSSLYGGPTGLHMQHQISPSDHQIYPQQRAPPEGGPHPMPTPPHFHHSHSQVTAGGPYGPGTPGNANMGAAGYFSSAVPGPGPYDQLHPNSAPGPSHPSQGQSQHALMMPPPPGAMPPMHNPNAVLRPASGSGGGGGGSGGVVDQYGYGIGMAGPDHGGGQMSAEAYQMAMGQSAGGNIVLPPIPTKGASDFVKKLFNMLDDELYEPIVSWGPTGETFVVKNMNDFTKHVLPRHFRHSNFASFVRQLNKYDFHKIKHANASDDMDPMANISASGDQIWEFKHPEFVRGREDLLDSVKRKPPTGKKLGKGNGDDRDGSPPLAENPSEMAKEAAEGYSELKGQVATLTAVQEQMDRHIKGLTRQYQGIIGEMLTVQRNMVQQDQFMQNLIQYLMSMDNERSKTPALKLEDGASSSQNTLNSSDGPFLGPQEARQYIGSYADVARASFSQMSEITRRIQSAHQDMQNNRTGTPAASIHDLGHASGSGTDSASGRTTQSGSPRSGSAAVSPENVYTPGAVGQGSGGENGAGNAESTITQRRHGFSTGSTATSPPQRMYLHPPHFNDDGAGEIFNTTGGFGAGPLGNSFEAAGLRVFTVGTLQPREDNPQDDFSHFSAPGGGGGRDGENEDHPRGSNGEPQGGKDAAAGAHRHDRGESPGGSRLGDGGLRVPNLEDLPESMLKLDRRSSIMPSGSGSPRNGSASPLPPGGSPHDSEASIATIPHSPANNGSGGVGSSLLRIRRSTYVPGWAVPPRVLLVDDDAMCRKLSSKFLQVFGCAIDVAVDGVNAVNKMNLEKYDLVLMDIVMPNLDGVSATSLIRQFDPRTPIISMTSNSQPNELLTYMQNGMTDILPKPFTKEGLLNMLEKHLIHLKTVSQMEQIPHQLGLPSLPEGALQSMISSAAGLTPGLVGLMPAHAGPSTGNQLNLTTTSTSGRSGGGGGGGGEGEEGDASMNPLATLGFSDSQYIAMLQNFIASGSVTDSSQGEMTSNLAHAVGASLGEGQGGARRPSQVPGMASPVPNARKRRSEKMDPPPPLSALTSSSAFNTDVSEARGGEAEAAASASATAHAGASTILPRASENAGGSRKRQRTIGSG</sequence>
<feature type="modified residue" description="4-aspartylphosphate" evidence="9">
    <location>
        <position position="857"/>
    </location>
</feature>
<dbReference type="PROSITE" id="PS50110">
    <property type="entry name" value="RESPONSE_REGULATORY"/>
    <property type="match status" value="1"/>
</dbReference>
<feature type="compositionally biased region" description="Polar residues" evidence="10">
    <location>
        <begin position="540"/>
        <end position="558"/>
    </location>
</feature>
<evidence type="ECO:0000313" key="13">
    <source>
        <dbReference type="Proteomes" id="UP000077684"/>
    </source>
</evidence>
<feature type="compositionally biased region" description="Gly residues" evidence="10">
    <location>
        <begin position="711"/>
        <end position="721"/>
    </location>
</feature>
<feature type="domain" description="Response regulatory" evidence="11">
    <location>
        <begin position="808"/>
        <end position="922"/>
    </location>
</feature>
<feature type="region of interest" description="Disordered" evidence="10">
    <location>
        <begin position="465"/>
        <end position="486"/>
    </location>
</feature>
<feature type="compositionally biased region" description="Gly residues" evidence="10">
    <location>
        <begin position="574"/>
        <end position="583"/>
    </location>
</feature>
<evidence type="ECO:0000256" key="6">
    <source>
        <dbReference type="ARBA" id="ARBA00023163"/>
    </source>
</evidence>
<dbReference type="InterPro" id="IPR036388">
    <property type="entry name" value="WH-like_DNA-bd_sf"/>
</dbReference>
<feature type="compositionally biased region" description="Gly residues" evidence="10">
    <location>
        <begin position="988"/>
        <end position="997"/>
    </location>
</feature>
<feature type="compositionally biased region" description="Polar residues" evidence="10">
    <location>
        <begin position="599"/>
        <end position="608"/>
    </location>
</feature>
<dbReference type="GO" id="GO:0043565">
    <property type="term" value="F:sequence-specific DNA binding"/>
    <property type="evidence" value="ECO:0007669"/>
    <property type="project" value="InterPro"/>
</dbReference>
<evidence type="ECO:0000256" key="9">
    <source>
        <dbReference type="PROSITE-ProRule" id="PRU00169"/>
    </source>
</evidence>
<dbReference type="InterPro" id="IPR011006">
    <property type="entry name" value="CheY-like_superfamily"/>
</dbReference>
<dbReference type="SUPFAM" id="SSF46785">
    <property type="entry name" value="Winged helix' DNA-binding domain"/>
    <property type="match status" value="1"/>
</dbReference>
<dbReference type="Proteomes" id="UP000077684">
    <property type="component" value="Unassembled WGS sequence"/>
</dbReference>
<evidence type="ECO:0000256" key="3">
    <source>
        <dbReference type="ARBA" id="ARBA00023012"/>
    </source>
</evidence>
<name>A0A8X7SZC9_9BASI</name>
<feature type="compositionally biased region" description="Polar residues" evidence="10">
    <location>
        <begin position="468"/>
        <end position="479"/>
    </location>
</feature>
<keyword evidence="7" id="KW-0539">Nucleus</keyword>
<evidence type="ECO:0000256" key="2">
    <source>
        <dbReference type="ARBA" id="ARBA00022553"/>
    </source>
</evidence>
<comment type="subunit">
    <text evidence="8">Homotrimer. Homotrimerization increases the affinity of HSF1 to DNA. Interacts with transcriptional coregulator SSA1 on chromatin.</text>
</comment>
<keyword evidence="3" id="KW-0902">Two-component regulatory system</keyword>
<dbReference type="PANTHER" id="PTHR45339">
    <property type="entry name" value="HYBRID SIGNAL TRANSDUCTION HISTIDINE KINASE J"/>
    <property type="match status" value="1"/>
</dbReference>
<protein>
    <recommendedName>
        <fullName evidence="11">Response regulatory domain-containing protein</fullName>
    </recommendedName>
</protein>
<feature type="compositionally biased region" description="Basic residues" evidence="10">
    <location>
        <begin position="356"/>
        <end position="365"/>
    </location>
</feature>
<keyword evidence="4" id="KW-0805">Transcription regulation</keyword>
<feature type="region of interest" description="Disordered" evidence="10">
    <location>
        <begin position="349"/>
        <end position="393"/>
    </location>
</feature>
<feature type="region of interest" description="Disordered" evidence="10">
    <location>
        <begin position="656"/>
        <end position="727"/>
    </location>
</feature>
<keyword evidence="13" id="KW-1185">Reference proteome</keyword>
<dbReference type="SMART" id="SM00448">
    <property type="entry name" value="REC"/>
    <property type="match status" value="1"/>
</dbReference>
<dbReference type="InterPro" id="IPR036390">
    <property type="entry name" value="WH_DNA-bd_sf"/>
</dbReference>
<evidence type="ECO:0000259" key="11">
    <source>
        <dbReference type="PROSITE" id="PS50110"/>
    </source>
</evidence>
<dbReference type="GO" id="GO:0005634">
    <property type="term" value="C:nucleus"/>
    <property type="evidence" value="ECO:0007669"/>
    <property type="project" value="UniProtKB-SubCell"/>
</dbReference>
<reference evidence="12" key="2">
    <citation type="journal article" date="2019" name="IMA Fungus">
        <title>Genome sequencing and comparison of five Tilletia species to identify candidate genes for the detection of regulated species infecting wheat.</title>
        <authorList>
            <person name="Nguyen H.D.T."/>
            <person name="Sultana T."/>
            <person name="Kesanakurti P."/>
            <person name="Hambleton S."/>
        </authorList>
    </citation>
    <scope>NUCLEOTIDE SEQUENCE</scope>
    <source>
        <strain evidence="12">DAOMC 236426</strain>
    </source>
</reference>
<evidence type="ECO:0000256" key="4">
    <source>
        <dbReference type="ARBA" id="ARBA00023015"/>
    </source>
</evidence>
<comment type="caution">
    <text evidence="12">The sequence shown here is derived from an EMBL/GenBank/DDBJ whole genome shotgun (WGS) entry which is preliminary data.</text>
</comment>
<evidence type="ECO:0000256" key="5">
    <source>
        <dbReference type="ARBA" id="ARBA00023125"/>
    </source>
</evidence>
<dbReference type="EMBL" id="LWDE02000130">
    <property type="protein sequence ID" value="KAE8252833.1"/>
    <property type="molecule type" value="Genomic_DNA"/>
</dbReference>
<keyword evidence="5" id="KW-0238">DNA-binding</keyword>
<dbReference type="Gene3D" id="3.40.50.2300">
    <property type="match status" value="1"/>
</dbReference>
<gene>
    <name evidence="12" type="ORF">A4X06_0g1896</name>
</gene>
<accession>A0A8X7SZC9</accession>
<dbReference type="PANTHER" id="PTHR45339:SF1">
    <property type="entry name" value="HYBRID SIGNAL TRANSDUCTION HISTIDINE KINASE J"/>
    <property type="match status" value="1"/>
</dbReference>
<dbReference type="SMART" id="SM00415">
    <property type="entry name" value="HSF"/>
    <property type="match status" value="1"/>
</dbReference>
<dbReference type="SUPFAM" id="SSF52172">
    <property type="entry name" value="CheY-like"/>
    <property type="match status" value="1"/>
</dbReference>
<feature type="region of interest" description="Disordered" evidence="10">
    <location>
        <begin position="741"/>
        <end position="787"/>
    </location>
</feature>
<keyword evidence="2 9" id="KW-0597">Phosphoprotein</keyword>
<feature type="region of interest" description="Disordered" evidence="10">
    <location>
        <begin position="1051"/>
        <end position="1148"/>
    </location>
</feature>
<dbReference type="Gene3D" id="1.10.10.10">
    <property type="entry name" value="Winged helix-like DNA-binding domain superfamily/Winged helix DNA-binding domain"/>
    <property type="match status" value="1"/>
</dbReference>
<dbReference type="InterPro" id="IPR000232">
    <property type="entry name" value="HSF_DNA-bd"/>
</dbReference>
<comment type="subcellular location">
    <subcellularLocation>
        <location evidence="1">Nucleus</location>
    </subcellularLocation>
</comment>
<feature type="region of interest" description="Disordered" evidence="10">
    <location>
        <begin position="973"/>
        <end position="1010"/>
    </location>
</feature>
<dbReference type="CDD" id="cd17546">
    <property type="entry name" value="REC_hyHK_CKI1_RcsC-like"/>
    <property type="match status" value="1"/>
</dbReference>
<dbReference type="AlphaFoldDB" id="A0A8X7SZC9"/>
<dbReference type="FunFam" id="3.40.50.2300:FF:000212">
    <property type="entry name" value="Stress response regulator/HFS transcription factor"/>
    <property type="match status" value="1"/>
</dbReference>
<feature type="compositionally biased region" description="Pro residues" evidence="10">
    <location>
        <begin position="91"/>
        <end position="101"/>
    </location>
</feature>
<evidence type="ECO:0000256" key="10">
    <source>
        <dbReference type="SAM" id="MobiDB-lite"/>
    </source>
</evidence>
<evidence type="ECO:0000256" key="7">
    <source>
        <dbReference type="ARBA" id="ARBA00023242"/>
    </source>
</evidence>
<feature type="compositionally biased region" description="Polar residues" evidence="10">
    <location>
        <begin position="743"/>
        <end position="753"/>
    </location>
</feature>
<feature type="compositionally biased region" description="Basic residues" evidence="10">
    <location>
        <begin position="1138"/>
        <end position="1148"/>
    </location>
</feature>
<feature type="compositionally biased region" description="Pro residues" evidence="10">
    <location>
        <begin position="167"/>
        <end position="178"/>
    </location>
</feature>
<feature type="region of interest" description="Disordered" evidence="10">
    <location>
        <begin position="518"/>
        <end position="625"/>
    </location>
</feature>